<organism evidence="2 4">
    <name type="scientific">Aspergillus hiratsukae</name>
    <dbReference type="NCBI Taxonomy" id="1194566"/>
    <lineage>
        <taxon>Eukaryota</taxon>
        <taxon>Fungi</taxon>
        <taxon>Dikarya</taxon>
        <taxon>Ascomycota</taxon>
        <taxon>Pezizomycotina</taxon>
        <taxon>Eurotiomycetes</taxon>
        <taxon>Eurotiomycetidae</taxon>
        <taxon>Eurotiales</taxon>
        <taxon>Aspergillaceae</taxon>
        <taxon>Aspergillus</taxon>
        <taxon>Aspergillus subgen. Fumigati</taxon>
    </lineage>
</organism>
<name>A0A8H6PEG0_9EURO</name>
<sequence length="400" mass="45108">MSENESFAGYRWSYFSCLSEGPLRSRAQRFLESIDWASLIQCASAARNGLECGLLPEIGLGLNHMVRVVEFVDKVRWVARLRMPQLRQNGERAAKAEEIMDSEYKTICLVEKESKIPVPHVHMFEADSNSHVGAQFMLMDCLQGNAGIDLSLSIPSEHKSDVYTRMAEIQIDMFRIRLPKIGKIVGMNDDGSYRLGPIPGVGGPFDTAAEYFRAWAAKVEFGMSEDQLQKAAGRFADEILSSASTFRKLLHDNAEWLSAENTGPFPLCHGDFGHNNIVFDDKYRLLGVIDWETAFAGPCELSGEFPLSLSVIPPAMDVPWKYDETGCPKEAGERQKFADREAYIAIVKQREEEQDLTEGYTLSTALQDFKRQYLASAMRFYRIGKPGWYSKVMEGFLDDE</sequence>
<dbReference type="EMBL" id="JACBAF010002021">
    <property type="protein sequence ID" value="KAF7169791.1"/>
    <property type="molecule type" value="Genomic_DNA"/>
</dbReference>
<evidence type="ECO:0000313" key="2">
    <source>
        <dbReference type="EMBL" id="KAF7128767.1"/>
    </source>
</evidence>
<protein>
    <recommendedName>
        <fullName evidence="1">Aminoglycoside phosphotransferase domain-containing protein</fullName>
    </recommendedName>
</protein>
<dbReference type="PANTHER" id="PTHR21310">
    <property type="entry name" value="AMINOGLYCOSIDE PHOSPHOTRANSFERASE-RELATED-RELATED"/>
    <property type="match status" value="1"/>
</dbReference>
<dbReference type="InterPro" id="IPR051678">
    <property type="entry name" value="AGP_Transferase"/>
</dbReference>
<reference evidence="2" key="1">
    <citation type="submission" date="2020-06" db="EMBL/GenBank/DDBJ databases">
        <title>Draft genome sequences of strains closely related to Aspergillus parafelis and Aspergillus hiratsukae.</title>
        <authorList>
            <person name="Dos Santos R.A.C."/>
            <person name="Rivero-Menendez O."/>
            <person name="Steenwyk J.L."/>
            <person name="Mead M.E."/>
            <person name="Goldman G.H."/>
            <person name="Alastruey-Izquierdo A."/>
            <person name="Rokas A."/>
        </authorList>
    </citation>
    <scope>NUCLEOTIDE SEQUENCE</scope>
    <source>
        <strain evidence="2">CNM-CM5793</strain>
        <strain evidence="3">CNM-CM6106</strain>
    </source>
</reference>
<dbReference type="Gene3D" id="3.90.1200.10">
    <property type="match status" value="1"/>
</dbReference>
<dbReference type="OrthoDB" id="10003767at2759"/>
<dbReference type="InterPro" id="IPR002575">
    <property type="entry name" value="Aminoglycoside_PTrfase"/>
</dbReference>
<dbReference type="Pfam" id="PF01636">
    <property type="entry name" value="APH"/>
    <property type="match status" value="1"/>
</dbReference>
<dbReference type="Proteomes" id="UP000662466">
    <property type="component" value="Unassembled WGS sequence"/>
</dbReference>
<evidence type="ECO:0000313" key="3">
    <source>
        <dbReference type="EMBL" id="KAF7169791.1"/>
    </source>
</evidence>
<dbReference type="Gene3D" id="3.30.200.20">
    <property type="entry name" value="Phosphorylase Kinase, domain 1"/>
    <property type="match status" value="1"/>
</dbReference>
<gene>
    <name evidence="2" type="ORF">CNMCM5793_003676</name>
    <name evidence="3" type="ORF">CNMCM6106_004710</name>
</gene>
<evidence type="ECO:0000259" key="1">
    <source>
        <dbReference type="Pfam" id="PF01636"/>
    </source>
</evidence>
<dbReference type="EMBL" id="JACBAD010001900">
    <property type="protein sequence ID" value="KAF7128767.1"/>
    <property type="molecule type" value="Genomic_DNA"/>
</dbReference>
<proteinExistence type="predicted"/>
<dbReference type="AlphaFoldDB" id="A0A8H6PEG0"/>
<dbReference type="PANTHER" id="PTHR21310:SF15">
    <property type="entry name" value="AMINOGLYCOSIDE PHOSPHOTRANSFERASE DOMAIN-CONTAINING PROTEIN"/>
    <property type="match status" value="1"/>
</dbReference>
<keyword evidence="4" id="KW-1185">Reference proteome</keyword>
<dbReference type="Proteomes" id="UP000630445">
    <property type="component" value="Unassembled WGS sequence"/>
</dbReference>
<dbReference type="SUPFAM" id="SSF56112">
    <property type="entry name" value="Protein kinase-like (PK-like)"/>
    <property type="match status" value="1"/>
</dbReference>
<feature type="domain" description="Aminoglycoside phosphotransferase" evidence="1">
    <location>
        <begin position="110"/>
        <end position="298"/>
    </location>
</feature>
<evidence type="ECO:0000313" key="4">
    <source>
        <dbReference type="Proteomes" id="UP000630445"/>
    </source>
</evidence>
<dbReference type="InterPro" id="IPR011009">
    <property type="entry name" value="Kinase-like_dom_sf"/>
</dbReference>
<accession>A0A8H6PEG0</accession>
<comment type="caution">
    <text evidence="2">The sequence shown here is derived from an EMBL/GenBank/DDBJ whole genome shotgun (WGS) entry which is preliminary data.</text>
</comment>